<dbReference type="InterPro" id="IPR019595">
    <property type="entry name" value="DUF2470"/>
</dbReference>
<comment type="caution">
    <text evidence="3">The sequence shown here is derived from an EMBL/GenBank/DDBJ whole genome shotgun (WGS) entry which is preliminary data.</text>
</comment>
<dbReference type="RefSeq" id="WP_354150949.1">
    <property type="nucleotide sequence ID" value="NZ_JBEPMN010000003.1"/>
</dbReference>
<keyword evidence="4" id="KW-1185">Reference proteome</keyword>
<dbReference type="Gene3D" id="2.30.110.10">
    <property type="entry name" value="Electron Transport, Fmn-binding Protein, Chain A"/>
    <property type="match status" value="1"/>
</dbReference>
<gene>
    <name evidence="3" type="ORF">ABID44_001385</name>
</gene>
<proteinExistence type="predicted"/>
<protein>
    <submittedName>
        <fullName evidence="3">Heme iron utilization protein</fullName>
    </submittedName>
</protein>
<dbReference type="Pfam" id="PF01243">
    <property type="entry name" value="PNPOx_N"/>
    <property type="match status" value="1"/>
</dbReference>
<dbReference type="Proteomes" id="UP001549143">
    <property type="component" value="Unassembled WGS sequence"/>
</dbReference>
<evidence type="ECO:0000313" key="3">
    <source>
        <dbReference type="EMBL" id="MET3661070.1"/>
    </source>
</evidence>
<dbReference type="Pfam" id="PF10615">
    <property type="entry name" value="DUF2470"/>
    <property type="match status" value="1"/>
</dbReference>
<dbReference type="Gene3D" id="3.20.180.10">
    <property type="entry name" value="PNP-oxidase-like"/>
    <property type="match status" value="1"/>
</dbReference>
<evidence type="ECO:0000259" key="2">
    <source>
        <dbReference type="Pfam" id="PF10615"/>
    </source>
</evidence>
<feature type="domain" description="Pyridoxamine 5'-phosphate oxidase N-terminal" evidence="1">
    <location>
        <begin position="20"/>
        <end position="145"/>
    </location>
</feature>
<organism evidence="3 4">
    <name type="scientific">Aquamicrobium ahrensii</name>
    <dbReference type="NCBI Taxonomy" id="469551"/>
    <lineage>
        <taxon>Bacteria</taxon>
        <taxon>Pseudomonadati</taxon>
        <taxon>Pseudomonadota</taxon>
        <taxon>Alphaproteobacteria</taxon>
        <taxon>Hyphomicrobiales</taxon>
        <taxon>Phyllobacteriaceae</taxon>
        <taxon>Aquamicrobium</taxon>
    </lineage>
</organism>
<reference evidence="3 4" key="1">
    <citation type="submission" date="2024-06" db="EMBL/GenBank/DDBJ databases">
        <title>Genomic Encyclopedia of Type Strains, Phase IV (KMG-IV): sequencing the most valuable type-strain genomes for metagenomic binning, comparative biology and taxonomic classification.</title>
        <authorList>
            <person name="Goeker M."/>
        </authorList>
    </citation>
    <scope>NUCLEOTIDE SEQUENCE [LARGE SCALE GENOMIC DNA]</scope>
    <source>
        <strain evidence="3 4">DSM 19730</strain>
    </source>
</reference>
<name>A0ABV2KJ16_9HYPH</name>
<accession>A0ABV2KJ16</accession>
<evidence type="ECO:0000259" key="1">
    <source>
        <dbReference type="Pfam" id="PF01243"/>
    </source>
</evidence>
<dbReference type="SUPFAM" id="SSF50475">
    <property type="entry name" value="FMN-binding split barrel"/>
    <property type="match status" value="1"/>
</dbReference>
<dbReference type="InterPro" id="IPR037119">
    <property type="entry name" value="Haem_oxidase_HugZ-like_sf"/>
</dbReference>
<dbReference type="EMBL" id="JBEPMN010000003">
    <property type="protein sequence ID" value="MET3661070.1"/>
    <property type="molecule type" value="Genomic_DNA"/>
</dbReference>
<evidence type="ECO:0000313" key="4">
    <source>
        <dbReference type="Proteomes" id="UP001549143"/>
    </source>
</evidence>
<dbReference type="PANTHER" id="PTHR13343">
    <property type="entry name" value="CREG1 PROTEIN"/>
    <property type="match status" value="1"/>
</dbReference>
<dbReference type="PANTHER" id="PTHR13343:SF17">
    <property type="entry name" value="CELLULAR REPRESSOR OF E1A-STIMULATED GENES, ISOFORM A"/>
    <property type="match status" value="1"/>
</dbReference>
<sequence>MEEKKKDVIQETDAQARQLAKSLVRSARYAALAFNEKDSGVPMISRIGVATDLDGTPITLISGLSAHTQALDADPRCALLTGEPGKGDAMAHPRISLVCRARRIERGTPEHERIARRYLNRNPKAKLYVGLGDFAFFRLELERASMNGGFGKAYLLDRDDIIADNAVNDEFAVREQSAIDHMNEDHRDATAIYARHFAKAGDGGWTVSGFDSEGMDIVSGDQCLRVFFPEPLSAAQDLRRVLAEMARAGRAAEAARDGTRQEQG</sequence>
<dbReference type="InterPro" id="IPR012349">
    <property type="entry name" value="Split_barrel_FMN-bd"/>
</dbReference>
<dbReference type="InterPro" id="IPR011576">
    <property type="entry name" value="Pyridox_Oxase_N"/>
</dbReference>
<feature type="domain" description="DUF2470" evidence="2">
    <location>
        <begin position="175"/>
        <end position="245"/>
    </location>
</feature>